<evidence type="ECO:0000313" key="2">
    <source>
        <dbReference type="EMBL" id="VFU28652.1"/>
    </source>
</evidence>
<accession>A0A6N2KJK2</accession>
<organism evidence="2">
    <name type="scientific">Salix viminalis</name>
    <name type="common">Common osier</name>
    <name type="synonym">Basket willow</name>
    <dbReference type="NCBI Taxonomy" id="40686"/>
    <lineage>
        <taxon>Eukaryota</taxon>
        <taxon>Viridiplantae</taxon>
        <taxon>Streptophyta</taxon>
        <taxon>Embryophyta</taxon>
        <taxon>Tracheophyta</taxon>
        <taxon>Spermatophyta</taxon>
        <taxon>Magnoliopsida</taxon>
        <taxon>eudicotyledons</taxon>
        <taxon>Gunneridae</taxon>
        <taxon>Pentapetalae</taxon>
        <taxon>rosids</taxon>
        <taxon>fabids</taxon>
        <taxon>Malpighiales</taxon>
        <taxon>Salicaceae</taxon>
        <taxon>Saliceae</taxon>
        <taxon>Salix</taxon>
    </lineage>
</organism>
<dbReference type="AlphaFoldDB" id="A0A6N2KJK2"/>
<name>A0A6N2KJK2_SALVM</name>
<reference evidence="2" key="1">
    <citation type="submission" date="2019-03" db="EMBL/GenBank/DDBJ databases">
        <authorList>
            <person name="Mank J."/>
            <person name="Almeida P."/>
        </authorList>
    </citation>
    <scope>NUCLEOTIDE SEQUENCE</scope>
    <source>
        <strain evidence="2">78183</strain>
    </source>
</reference>
<dbReference type="EMBL" id="CAADRP010000446">
    <property type="protein sequence ID" value="VFU28652.1"/>
    <property type="molecule type" value="Genomic_DNA"/>
</dbReference>
<evidence type="ECO:0000256" key="1">
    <source>
        <dbReference type="SAM" id="Phobius"/>
    </source>
</evidence>
<dbReference type="PANTHER" id="PTHR31620:SF15">
    <property type="entry name" value="PROTEIN RETICULATA-RELATED 2, CHLOROPLASTIC-RELATED"/>
    <property type="match status" value="1"/>
</dbReference>
<proteinExistence type="predicted"/>
<keyword evidence="1" id="KW-0472">Membrane</keyword>
<protein>
    <submittedName>
        <fullName evidence="2">Uncharacterized protein</fullName>
    </submittedName>
</protein>
<gene>
    <name evidence="2" type="ORF">SVIM_LOCUS96561</name>
</gene>
<keyword evidence="1" id="KW-0812">Transmembrane</keyword>
<dbReference type="PANTHER" id="PTHR31620">
    <property type="entry name" value="PROTEIN RETICULATA-RELATED 2, CHLOROPLASTIC-RELATED"/>
    <property type="match status" value="1"/>
</dbReference>
<feature type="transmembrane region" description="Helical" evidence="1">
    <location>
        <begin position="107"/>
        <end position="127"/>
    </location>
</feature>
<keyword evidence="1" id="KW-1133">Transmembrane helix</keyword>
<sequence length="144" mass="16024">MDPTFETPNKAPPTVLNALTWAIHMGISSLSPLAFKTSVVVLRCLNNVLGGMSFVILARLTGSQSVEEPKLVAVDDGWLLQRRRNCLMEETSCRAISRLSSDKLYQLSWLILLWEGLLVVSSIHIVYINKVCNGVCPVLMHLRC</sequence>